<dbReference type="Proteomes" id="UP001447188">
    <property type="component" value="Unassembled WGS sequence"/>
</dbReference>
<proteinExistence type="predicted"/>
<keyword evidence="2" id="KW-0732">Signal</keyword>
<dbReference type="EMBL" id="JBBBZM010000005">
    <property type="protein sequence ID" value="KAL0640244.1"/>
    <property type="molecule type" value="Genomic_DNA"/>
</dbReference>
<gene>
    <name evidence="3" type="ORF">Q9L58_000805</name>
</gene>
<feature type="region of interest" description="Disordered" evidence="1">
    <location>
        <begin position="107"/>
        <end position="152"/>
    </location>
</feature>
<feature type="compositionally biased region" description="Basic and acidic residues" evidence="1">
    <location>
        <begin position="111"/>
        <end position="130"/>
    </location>
</feature>
<evidence type="ECO:0000313" key="4">
    <source>
        <dbReference type="Proteomes" id="UP001447188"/>
    </source>
</evidence>
<reference evidence="3 4" key="1">
    <citation type="submission" date="2024-02" db="EMBL/GenBank/DDBJ databases">
        <title>Discinaceae phylogenomics.</title>
        <authorList>
            <person name="Dirks A.C."/>
            <person name="James T.Y."/>
        </authorList>
    </citation>
    <scope>NUCLEOTIDE SEQUENCE [LARGE SCALE GENOMIC DNA]</scope>
    <source>
        <strain evidence="3 4">ACD0624</strain>
    </source>
</reference>
<feature type="region of interest" description="Disordered" evidence="1">
    <location>
        <begin position="593"/>
        <end position="613"/>
    </location>
</feature>
<evidence type="ECO:0000256" key="1">
    <source>
        <dbReference type="SAM" id="MobiDB-lite"/>
    </source>
</evidence>
<feature type="chain" id="PRO_5046814055" evidence="2">
    <location>
        <begin position="24"/>
        <end position="902"/>
    </location>
</feature>
<keyword evidence="4" id="KW-1185">Reference proteome</keyword>
<accession>A0ABR3GWF5</accession>
<feature type="signal peptide" evidence="2">
    <location>
        <begin position="1"/>
        <end position="23"/>
    </location>
</feature>
<sequence length="902" mass="100815">MLHPIQALLWILFLQYCAVAVSGTRIIGSPVFRALEVSRKLPALPETNLGDLPAKTTNDKFDAFQEPFTDGITSFDDDFKEYVDDGFVEGELGSPLALDSRILEQLAPKKPSRESERIAQEHNTLTERPFDNIPTAEAKPAETELPITEAEPAQPSITEAEAELKQAPTKVESALGESDMGTKLVATEVEPTGTESVSEGRGPGLFNQICRSREFQPTLENWWISGADRWLKNYTVENRNSPAFRAFGLVGSIAKKYLRATDFECKIVPGEVFRPETCRVSCVDIVERVDNIEEARGVFFVLSGVVGLTERVGGIYNAIGQVPQDVARLVEKMPTKAGLNTPADAISGTLFNSIDSTLFASSPWIPTANVHQSGNEALRAAKHFYDMAVQVSTLTAGRADPYKWDKIFDSSYEMALDEIDFAPKGYASGTTPISEGMEEGTWYSKAVVRTRRELEDARALVAVLENGDLVEARNEGFELFKELFAYNPSHPRRAMVQDSAPDIETILDNAADKARTMLADVLAGLFRGDGSSPDGTTNFSKLLRYGHYLPFGPEESISDFRKANITETIARDVFMELFDNSLRQQPVYISCTEDKQQRANPRSEAVGPRVDTCNRDNTGPQNLKACFGNMVCYLYEWNERSMSHMSRNREPEGHRNWDEKPWSIEPQDIIISSVATHFSKDFVPKDIAEEADFYYETARLDSLSDPRAADHFKIPVCMSTHNWNTRLDGWNTFCDTSKHCTAKNLPCQCGPSGRDTQSLWEEVGIWNSPERDYYSATLCPRQIQKKISDPLERYIAYCYLGIKRRGCGGNRVNGPRRYQGRDRYCDVITKTVESQKNGLVSDLDPETRFMFLCQIQNGGRGCNMYQKSFEELQAAAHVGEDAIELVQEVVHIGGGLVELAQE</sequence>
<evidence type="ECO:0000313" key="3">
    <source>
        <dbReference type="EMBL" id="KAL0640244.1"/>
    </source>
</evidence>
<protein>
    <submittedName>
        <fullName evidence="3">Uncharacterized protein</fullName>
    </submittedName>
</protein>
<organism evidence="3 4">
    <name type="scientific">Discina gigas</name>
    <dbReference type="NCBI Taxonomy" id="1032678"/>
    <lineage>
        <taxon>Eukaryota</taxon>
        <taxon>Fungi</taxon>
        <taxon>Dikarya</taxon>
        <taxon>Ascomycota</taxon>
        <taxon>Pezizomycotina</taxon>
        <taxon>Pezizomycetes</taxon>
        <taxon>Pezizales</taxon>
        <taxon>Discinaceae</taxon>
        <taxon>Discina</taxon>
    </lineage>
</organism>
<evidence type="ECO:0000256" key="2">
    <source>
        <dbReference type="SAM" id="SignalP"/>
    </source>
</evidence>
<comment type="caution">
    <text evidence="3">The sequence shown here is derived from an EMBL/GenBank/DDBJ whole genome shotgun (WGS) entry which is preliminary data.</text>
</comment>
<name>A0ABR3GWF5_9PEZI</name>